<evidence type="ECO:0008006" key="4">
    <source>
        <dbReference type="Google" id="ProtNLM"/>
    </source>
</evidence>
<keyword evidence="1" id="KW-0472">Membrane</keyword>
<protein>
    <recommendedName>
        <fullName evidence="4">DUF4231 domain-containing protein</fullName>
    </recommendedName>
</protein>
<keyword evidence="3" id="KW-1185">Reference proteome</keyword>
<evidence type="ECO:0000313" key="2">
    <source>
        <dbReference type="EMBL" id="TDP12722.1"/>
    </source>
</evidence>
<name>A0A4R6N9X3_9BURK</name>
<evidence type="ECO:0000313" key="3">
    <source>
        <dbReference type="Proteomes" id="UP000295357"/>
    </source>
</evidence>
<accession>A0A4R6N9X3</accession>
<dbReference type="Proteomes" id="UP000295357">
    <property type="component" value="Unassembled WGS sequence"/>
</dbReference>
<comment type="caution">
    <text evidence="2">The sequence shown here is derived from an EMBL/GenBank/DDBJ whole genome shotgun (WGS) entry which is preliminary data.</text>
</comment>
<keyword evidence="1" id="KW-0812">Transmembrane</keyword>
<organism evidence="2 3">
    <name type="scientific">Roseateles asaccharophilus</name>
    <dbReference type="NCBI Taxonomy" id="582607"/>
    <lineage>
        <taxon>Bacteria</taxon>
        <taxon>Pseudomonadati</taxon>
        <taxon>Pseudomonadota</taxon>
        <taxon>Betaproteobacteria</taxon>
        <taxon>Burkholderiales</taxon>
        <taxon>Sphaerotilaceae</taxon>
        <taxon>Roseateles</taxon>
    </lineage>
</organism>
<dbReference type="RefSeq" id="WP_133601666.1">
    <property type="nucleotide sequence ID" value="NZ_SNXE01000001.1"/>
</dbReference>
<keyword evidence="1" id="KW-1133">Transmembrane helix</keyword>
<feature type="transmembrane region" description="Helical" evidence="1">
    <location>
        <begin position="233"/>
        <end position="251"/>
    </location>
</feature>
<evidence type="ECO:0000256" key="1">
    <source>
        <dbReference type="SAM" id="Phobius"/>
    </source>
</evidence>
<proteinExistence type="predicted"/>
<gene>
    <name evidence="2" type="ORF">DFR39_101195</name>
</gene>
<dbReference type="AlphaFoldDB" id="A0A4R6N9X3"/>
<dbReference type="EMBL" id="SNXE01000001">
    <property type="protein sequence ID" value="TDP12722.1"/>
    <property type="molecule type" value="Genomic_DNA"/>
</dbReference>
<feature type="transmembrane region" description="Helical" evidence="1">
    <location>
        <begin position="64"/>
        <end position="86"/>
    </location>
</feature>
<feature type="transmembrane region" description="Helical" evidence="1">
    <location>
        <begin position="92"/>
        <end position="112"/>
    </location>
</feature>
<reference evidence="2 3" key="1">
    <citation type="submission" date="2019-03" db="EMBL/GenBank/DDBJ databases">
        <title>Genomic Encyclopedia of Type Strains, Phase IV (KMG-IV): sequencing the most valuable type-strain genomes for metagenomic binning, comparative biology and taxonomic classification.</title>
        <authorList>
            <person name="Goeker M."/>
        </authorList>
    </citation>
    <scope>NUCLEOTIDE SEQUENCE [LARGE SCALE GENOMIC DNA]</scope>
    <source>
        <strain evidence="2 3">DSM 25082</strain>
    </source>
</reference>
<sequence>MALHDVLQRLLLIGHSLPQPPLPLRAEAPARLAGLMAAVRPAQQALNAEATALGHRYRSAFWGLYLLSALAVLLAVLPVALGWAAAEHPLHAYALVWGLLEVGVIASVALLYRRGMREDWQGRWLAARAEAELAWYLPLAAALRGAEAQDHRDDWYAGLFGSAGKGTAPGSTLQRLCLAQSGGLAQALAGAWQSEEFLRGFGHWACALLSGQVHYHRRTAARYRALLHRGHRLSAGLFVLTALAALLHLFWHAPWLLIATTSFPAFGAALHGALVQAEAHRLADASQQMAQALSALQARVEHTLQAPSLSGEPARELYETAYEALARILEEHQGWHMVVRPHHLPLA</sequence>